<gene>
    <name evidence="1" type="ORF">G2W53_043718</name>
</gene>
<comment type="caution">
    <text evidence="1">The sequence shown here is derived from an EMBL/GenBank/DDBJ whole genome shotgun (WGS) entry which is preliminary data.</text>
</comment>
<protein>
    <submittedName>
        <fullName evidence="1">Uncharacterized protein</fullName>
    </submittedName>
</protein>
<sequence length="75" mass="9133">MKISRLYYSFHRSAQFLMKLQRKTRIVCKLKNRWKQALGWKRSSNTSHYSYDLRSYCLNFDDAPSNHHIPPSLRR</sequence>
<name>A0A834W0F4_9FABA</name>
<dbReference type="Proteomes" id="UP000634136">
    <property type="component" value="Unassembled WGS sequence"/>
</dbReference>
<accession>A0A834W0F4</accession>
<reference evidence="1" key="1">
    <citation type="submission" date="2020-09" db="EMBL/GenBank/DDBJ databases">
        <title>Genome-Enabled Discovery of Anthraquinone Biosynthesis in Senna tora.</title>
        <authorList>
            <person name="Kang S.-H."/>
            <person name="Pandey R.P."/>
            <person name="Lee C.-M."/>
            <person name="Sim J.-S."/>
            <person name="Jeong J.-T."/>
            <person name="Choi B.-S."/>
            <person name="Jung M."/>
            <person name="Ginzburg D."/>
            <person name="Zhao K."/>
            <person name="Won S.Y."/>
            <person name="Oh T.-J."/>
            <person name="Yu Y."/>
            <person name="Kim N.-H."/>
            <person name="Lee O.R."/>
            <person name="Lee T.-H."/>
            <person name="Bashyal P."/>
            <person name="Kim T.-S."/>
            <person name="Lee W.-H."/>
            <person name="Kawkins C."/>
            <person name="Kim C.-K."/>
            <person name="Kim J.S."/>
            <person name="Ahn B.O."/>
            <person name="Rhee S.Y."/>
            <person name="Sohng J.K."/>
        </authorList>
    </citation>
    <scope>NUCLEOTIDE SEQUENCE</scope>
    <source>
        <tissue evidence="1">Leaf</tissue>
    </source>
</reference>
<keyword evidence="2" id="KW-1185">Reference proteome</keyword>
<organism evidence="1 2">
    <name type="scientific">Senna tora</name>
    <dbReference type="NCBI Taxonomy" id="362788"/>
    <lineage>
        <taxon>Eukaryota</taxon>
        <taxon>Viridiplantae</taxon>
        <taxon>Streptophyta</taxon>
        <taxon>Embryophyta</taxon>
        <taxon>Tracheophyta</taxon>
        <taxon>Spermatophyta</taxon>
        <taxon>Magnoliopsida</taxon>
        <taxon>eudicotyledons</taxon>
        <taxon>Gunneridae</taxon>
        <taxon>Pentapetalae</taxon>
        <taxon>rosids</taxon>
        <taxon>fabids</taxon>
        <taxon>Fabales</taxon>
        <taxon>Fabaceae</taxon>
        <taxon>Caesalpinioideae</taxon>
        <taxon>Cassia clade</taxon>
        <taxon>Senna</taxon>
    </lineage>
</organism>
<evidence type="ECO:0000313" key="2">
    <source>
        <dbReference type="Proteomes" id="UP000634136"/>
    </source>
</evidence>
<dbReference type="EMBL" id="JAAIUW010000013">
    <property type="protein sequence ID" value="KAF7804607.1"/>
    <property type="molecule type" value="Genomic_DNA"/>
</dbReference>
<proteinExistence type="predicted"/>
<dbReference type="OrthoDB" id="984078at2759"/>
<dbReference type="AlphaFoldDB" id="A0A834W0F4"/>
<evidence type="ECO:0000313" key="1">
    <source>
        <dbReference type="EMBL" id="KAF7804607.1"/>
    </source>
</evidence>